<gene>
    <name evidence="1" type="ORF">L1994_08785</name>
</gene>
<sequence length="224" mass="25252">MNEKSKDDLENEKKTEGKRKRLPPLLSDIVYIALLSDPKSGKDSNFEVLAISMSDYSIIKLKYSRKTKLSPGMIIDLRDFGEMGHYSIDDNVNPKFLDKRVLGYAGQALYSAGGNNPIGLFKAQTMSEKGIENLLSLLNMADAKKLEKFSDELKRSSFKGPVMHRDIFGHFIRAFPARENPPDIRQQEALINICGNNVDVILELIEGYLDYVKEKSDDEALGMK</sequence>
<protein>
    <submittedName>
        <fullName evidence="1">Uncharacterized protein</fullName>
    </submittedName>
</protein>
<accession>A0AAF0JLL7</accession>
<dbReference type="Proteomes" id="UP001218895">
    <property type="component" value="Chromosome"/>
</dbReference>
<name>A0AAF0JLL7_9EURY</name>
<dbReference type="KEGG" id="manq:L1994_08785"/>
<proteinExistence type="predicted"/>
<dbReference type="RefSeq" id="WP_278099075.1">
    <property type="nucleotide sequence ID" value="NZ_CP091092.1"/>
</dbReference>
<evidence type="ECO:0000313" key="1">
    <source>
        <dbReference type="EMBL" id="WFN36237.1"/>
    </source>
</evidence>
<keyword evidence="2" id="KW-1185">Reference proteome</keyword>
<dbReference type="EMBL" id="CP091092">
    <property type="protein sequence ID" value="WFN36237.1"/>
    <property type="molecule type" value="Genomic_DNA"/>
</dbReference>
<dbReference type="GeneID" id="79950489"/>
<reference evidence="1" key="1">
    <citation type="submission" date="2022-01" db="EMBL/GenBank/DDBJ databases">
        <title>Complete genome of Methanomicrobium antiquum DSM 21220.</title>
        <authorList>
            <person name="Chen S.-C."/>
            <person name="You Y.-T."/>
            <person name="Zhou Y.-Z."/>
            <person name="Lai M.-C."/>
        </authorList>
    </citation>
    <scope>NUCLEOTIDE SEQUENCE</scope>
    <source>
        <strain evidence="1">DSM 21220</strain>
    </source>
</reference>
<evidence type="ECO:0000313" key="2">
    <source>
        <dbReference type="Proteomes" id="UP001218895"/>
    </source>
</evidence>
<dbReference type="AlphaFoldDB" id="A0AAF0JLL7"/>
<organism evidence="1 2">
    <name type="scientific">Methanomicrobium antiquum</name>
    <dbReference type="NCBI Taxonomy" id="487686"/>
    <lineage>
        <taxon>Archaea</taxon>
        <taxon>Methanobacteriati</taxon>
        <taxon>Methanobacteriota</taxon>
        <taxon>Stenosarchaea group</taxon>
        <taxon>Methanomicrobia</taxon>
        <taxon>Methanomicrobiales</taxon>
        <taxon>Methanomicrobiaceae</taxon>
        <taxon>Methanomicrobium</taxon>
    </lineage>
</organism>